<organism evidence="3 4">
    <name type="scientific">Periconia macrospinosa</name>
    <dbReference type="NCBI Taxonomy" id="97972"/>
    <lineage>
        <taxon>Eukaryota</taxon>
        <taxon>Fungi</taxon>
        <taxon>Dikarya</taxon>
        <taxon>Ascomycota</taxon>
        <taxon>Pezizomycotina</taxon>
        <taxon>Dothideomycetes</taxon>
        <taxon>Pleosporomycetidae</taxon>
        <taxon>Pleosporales</taxon>
        <taxon>Massarineae</taxon>
        <taxon>Periconiaceae</taxon>
        <taxon>Periconia</taxon>
    </lineage>
</organism>
<dbReference type="InterPro" id="IPR001138">
    <property type="entry name" value="Zn2Cys6_DnaBD"/>
</dbReference>
<dbReference type="PANTHER" id="PTHR47256">
    <property type="entry name" value="ZN(II)2CYS6 TRANSCRIPTION FACTOR (EUROFUNG)-RELATED"/>
    <property type="match status" value="1"/>
</dbReference>
<dbReference type="SMART" id="SM00066">
    <property type="entry name" value="GAL4"/>
    <property type="match status" value="1"/>
</dbReference>
<dbReference type="AlphaFoldDB" id="A0A2V1E2J2"/>
<reference evidence="3 4" key="1">
    <citation type="journal article" date="2018" name="Sci. Rep.">
        <title>Comparative genomics provides insights into the lifestyle and reveals functional heterogeneity of dark septate endophytic fungi.</title>
        <authorList>
            <person name="Knapp D.G."/>
            <person name="Nemeth J.B."/>
            <person name="Barry K."/>
            <person name="Hainaut M."/>
            <person name="Henrissat B."/>
            <person name="Johnson J."/>
            <person name="Kuo A."/>
            <person name="Lim J.H.P."/>
            <person name="Lipzen A."/>
            <person name="Nolan M."/>
            <person name="Ohm R.A."/>
            <person name="Tamas L."/>
            <person name="Grigoriev I.V."/>
            <person name="Spatafora J.W."/>
            <person name="Nagy L.G."/>
            <person name="Kovacs G.M."/>
        </authorList>
    </citation>
    <scope>NUCLEOTIDE SEQUENCE [LARGE SCALE GENOMIC DNA]</scope>
    <source>
        <strain evidence="3 4">DSE2036</strain>
    </source>
</reference>
<evidence type="ECO:0000313" key="4">
    <source>
        <dbReference type="Proteomes" id="UP000244855"/>
    </source>
</evidence>
<protein>
    <recommendedName>
        <fullName evidence="2">Zn(2)-C6 fungal-type domain-containing protein</fullName>
    </recommendedName>
</protein>
<dbReference type="GO" id="GO:0000981">
    <property type="term" value="F:DNA-binding transcription factor activity, RNA polymerase II-specific"/>
    <property type="evidence" value="ECO:0007669"/>
    <property type="project" value="InterPro"/>
</dbReference>
<gene>
    <name evidence="3" type="ORF">DM02DRAFT_668745</name>
</gene>
<dbReference type="OrthoDB" id="1919336at2759"/>
<dbReference type="CDD" id="cd00067">
    <property type="entry name" value="GAL4"/>
    <property type="match status" value="1"/>
</dbReference>
<dbReference type="InterPro" id="IPR036864">
    <property type="entry name" value="Zn2-C6_fun-type_DNA-bd_sf"/>
</dbReference>
<dbReference type="STRING" id="97972.A0A2V1E2J2"/>
<dbReference type="PANTHER" id="PTHR47256:SF1">
    <property type="entry name" value="ZN(II)2CYS6 TRANSCRIPTION FACTOR (EUROFUNG)"/>
    <property type="match status" value="1"/>
</dbReference>
<proteinExistence type="predicted"/>
<dbReference type="Gene3D" id="4.10.240.10">
    <property type="entry name" value="Zn(2)-C6 fungal-type DNA-binding domain"/>
    <property type="match status" value="1"/>
</dbReference>
<evidence type="ECO:0000313" key="3">
    <source>
        <dbReference type="EMBL" id="PVI04783.1"/>
    </source>
</evidence>
<dbReference type="PROSITE" id="PS50048">
    <property type="entry name" value="ZN2_CY6_FUNGAL_2"/>
    <property type="match status" value="1"/>
</dbReference>
<accession>A0A2V1E2J2</accession>
<dbReference type="SUPFAM" id="SSF57701">
    <property type="entry name" value="Zn2/Cys6 DNA-binding domain"/>
    <property type="match status" value="1"/>
</dbReference>
<dbReference type="Proteomes" id="UP000244855">
    <property type="component" value="Unassembled WGS sequence"/>
</dbReference>
<evidence type="ECO:0000259" key="2">
    <source>
        <dbReference type="PROSITE" id="PS50048"/>
    </source>
</evidence>
<dbReference type="GO" id="GO:0008270">
    <property type="term" value="F:zinc ion binding"/>
    <property type="evidence" value="ECO:0007669"/>
    <property type="project" value="InterPro"/>
</dbReference>
<feature type="domain" description="Zn(2)-C6 fungal-type" evidence="2">
    <location>
        <begin position="40"/>
        <end position="70"/>
    </location>
</feature>
<dbReference type="CDD" id="cd12148">
    <property type="entry name" value="fungal_TF_MHR"/>
    <property type="match status" value="1"/>
</dbReference>
<evidence type="ECO:0000256" key="1">
    <source>
        <dbReference type="ARBA" id="ARBA00023242"/>
    </source>
</evidence>
<sequence length="705" mass="77379">MADGRPILPKLFNAPTAGADHSVYHSSNVKLTTQRKVSVACRVCQARRTKCDGARPQCGACNLRHSQCGYPTRAGQSHSQARKQKMQELENEKSVMLDILCHLQTTSPETAGEVLQRLRSIRSGDIEAMLTCIDRDRSDPSSQETLYSSKMDIESLDDLPRRLSAATTLADYQQSPSSTRSQDLNVTLSICGTSSDHEISVDETNASLDAFFTYATNLSSLFNRSKVAKLIEPITSTYGLTFIDLFNRPTSPQKTTELSELAGMLAIGMLYLRAQTSESLPSNEAAAFYYSIAKHGLDVAIEHNALRAMKLCTLLAFYNLSLYPSVALAYIGLGLNLGRDNGIDSSTFTFSEVIDHKPTLQTLVHLQCWLAASMDFVPESLLSPSTFPQPQSPTTLLQALQAQALKITLIKRSILHAPFPDTNTALPSSAVAFYREKLRTYYADLPPWMSLAHLHASSSSPERNGDSSVFLDNDTRKTVLYVHLFYMGTMMALARKIIAFAYKTSNRDEGGEGEGGGGRMFESIPGESRQAIEEGFVAAQMSARVLDLLLEEEKSGGVVDACWVCIYRFTAYTSSIMLSYHAAQDLLSGLSPSGNLDLISRCLRILTYCAQKDETSASLLTLVVRFTGVLQAFEVEVGDSTSAMKMAEKRRRIDGEEYILGDVIFTVYPGTTELHDVARELVGLMGRGVGGNGMEKHFFTSKGIV</sequence>
<name>A0A2V1E2J2_9PLEO</name>
<dbReference type="EMBL" id="KZ805318">
    <property type="protein sequence ID" value="PVI04783.1"/>
    <property type="molecule type" value="Genomic_DNA"/>
</dbReference>
<dbReference type="InterPro" id="IPR053187">
    <property type="entry name" value="Notoamide_regulator"/>
</dbReference>
<keyword evidence="1" id="KW-0539">Nucleus</keyword>
<keyword evidence="4" id="KW-1185">Reference proteome</keyword>
<dbReference type="Pfam" id="PF00172">
    <property type="entry name" value="Zn_clus"/>
    <property type="match status" value="1"/>
</dbReference>